<dbReference type="OrthoDB" id="9808591at2"/>
<dbReference type="eggNOG" id="COG0641">
    <property type="taxonomic scope" value="Bacteria"/>
</dbReference>
<dbReference type="SFLD" id="SFLDS00029">
    <property type="entry name" value="Radical_SAM"/>
    <property type="match status" value="1"/>
</dbReference>
<dbReference type="Gene3D" id="3.20.20.70">
    <property type="entry name" value="Aldolase class I"/>
    <property type="match status" value="1"/>
</dbReference>
<keyword evidence="5" id="KW-0408">Iron</keyword>
<dbReference type="InterPro" id="IPR007197">
    <property type="entry name" value="rSAM"/>
</dbReference>
<sequence>MKSSDYNYFIPYKDGHIFFNGITKRFFLASEKNHAKLMDIISRPDDYREKYAPFLERMSAEGFVVEDDVQEMDIIREEFDRKRNSGQYTLMVLPTYDCNLRCWYCIQEHQNMTLSDETVARIKKHIEKYLLENEIKEFRLSWFGGEPLLAYRKLIEITRFSKDFCECHHIGFFSDMTTNSLLLTSERIKELGGLGVRSFQITIDGCREKHNQVKRDKDNAAFDKAVNNVLEIVRTIPDAYCILRINYSDQTLEPGKIMHDVNLMIPHEYRKQIFVMSTMHISIAYSRMEMSESATMRNPKMPKAC</sequence>
<comment type="cofactor">
    <cofactor evidence="1">
        <name>[4Fe-4S] cluster</name>
        <dbReference type="ChEBI" id="CHEBI:49883"/>
    </cofactor>
</comment>
<dbReference type="AlphaFoldDB" id="F3QQ94"/>
<organism evidence="8 9">
    <name type="scientific">Paraprevotella xylaniphila YIT 11841</name>
    <dbReference type="NCBI Taxonomy" id="762982"/>
    <lineage>
        <taxon>Bacteria</taxon>
        <taxon>Pseudomonadati</taxon>
        <taxon>Bacteroidota</taxon>
        <taxon>Bacteroidia</taxon>
        <taxon>Bacteroidales</taxon>
        <taxon>Prevotellaceae</taxon>
        <taxon>Paraprevotella</taxon>
    </lineage>
</organism>
<evidence type="ECO:0000313" key="9">
    <source>
        <dbReference type="Proteomes" id="UP000005546"/>
    </source>
</evidence>
<dbReference type="Proteomes" id="UP000005546">
    <property type="component" value="Unassembled WGS sequence"/>
</dbReference>
<keyword evidence="3" id="KW-0949">S-adenosyl-L-methionine</keyword>
<protein>
    <submittedName>
        <fullName evidence="8">Radical SAM domain protein</fullName>
    </submittedName>
</protein>
<dbReference type="CDD" id="cd01335">
    <property type="entry name" value="Radical_SAM"/>
    <property type="match status" value="1"/>
</dbReference>
<keyword evidence="2" id="KW-0004">4Fe-4S</keyword>
<dbReference type="InterPro" id="IPR058240">
    <property type="entry name" value="rSAM_sf"/>
</dbReference>
<dbReference type="PANTHER" id="PTHR43787">
    <property type="entry name" value="FEMO COFACTOR BIOSYNTHESIS PROTEIN NIFB-RELATED"/>
    <property type="match status" value="1"/>
</dbReference>
<gene>
    <name evidence="8" type="ORF">HMPREF9442_00332</name>
</gene>
<name>F3QQ94_9BACT</name>
<keyword evidence="9" id="KW-1185">Reference proteome</keyword>
<dbReference type="STRING" id="762982.HMPREF9442_00332"/>
<keyword evidence="4" id="KW-0479">Metal-binding</keyword>
<dbReference type="RefSeq" id="WP_008624508.1">
    <property type="nucleotide sequence ID" value="NZ_GL883812.1"/>
</dbReference>
<dbReference type="InterPro" id="IPR013785">
    <property type="entry name" value="Aldolase_TIM"/>
</dbReference>
<dbReference type="Pfam" id="PF04055">
    <property type="entry name" value="Radical_SAM"/>
    <property type="match status" value="1"/>
</dbReference>
<dbReference type="GO" id="GO:0003824">
    <property type="term" value="F:catalytic activity"/>
    <property type="evidence" value="ECO:0007669"/>
    <property type="project" value="InterPro"/>
</dbReference>
<evidence type="ECO:0000256" key="4">
    <source>
        <dbReference type="ARBA" id="ARBA00022723"/>
    </source>
</evidence>
<evidence type="ECO:0000259" key="7">
    <source>
        <dbReference type="Pfam" id="PF04055"/>
    </source>
</evidence>
<dbReference type="SFLD" id="SFLDG01067">
    <property type="entry name" value="SPASM/twitch_domain_containing"/>
    <property type="match status" value="1"/>
</dbReference>
<evidence type="ECO:0000256" key="6">
    <source>
        <dbReference type="ARBA" id="ARBA00023014"/>
    </source>
</evidence>
<evidence type="ECO:0000256" key="1">
    <source>
        <dbReference type="ARBA" id="ARBA00001966"/>
    </source>
</evidence>
<proteinExistence type="predicted"/>
<evidence type="ECO:0000313" key="8">
    <source>
        <dbReference type="EMBL" id="EGG57385.1"/>
    </source>
</evidence>
<comment type="caution">
    <text evidence="8">The sequence shown here is derived from an EMBL/GenBank/DDBJ whole genome shotgun (WGS) entry which is preliminary data.</text>
</comment>
<evidence type="ECO:0000256" key="3">
    <source>
        <dbReference type="ARBA" id="ARBA00022691"/>
    </source>
</evidence>
<keyword evidence="6" id="KW-0411">Iron-sulfur</keyword>
<dbReference type="UniPathway" id="UPA00782"/>
<evidence type="ECO:0000256" key="5">
    <source>
        <dbReference type="ARBA" id="ARBA00023004"/>
    </source>
</evidence>
<evidence type="ECO:0000256" key="2">
    <source>
        <dbReference type="ARBA" id="ARBA00022485"/>
    </source>
</evidence>
<feature type="domain" description="Radical SAM core" evidence="7">
    <location>
        <begin position="93"/>
        <end position="234"/>
    </location>
</feature>
<dbReference type="GO" id="GO:0051539">
    <property type="term" value="F:4 iron, 4 sulfur cluster binding"/>
    <property type="evidence" value="ECO:0007669"/>
    <property type="project" value="UniProtKB-KW"/>
</dbReference>
<reference evidence="8 9" key="1">
    <citation type="submission" date="2011-02" db="EMBL/GenBank/DDBJ databases">
        <authorList>
            <person name="Weinstock G."/>
            <person name="Sodergren E."/>
            <person name="Clifton S."/>
            <person name="Fulton L."/>
            <person name="Fulton B."/>
            <person name="Courtney L."/>
            <person name="Fronick C."/>
            <person name="Harrison M."/>
            <person name="Strong C."/>
            <person name="Farmer C."/>
            <person name="Delahaunty K."/>
            <person name="Markovic C."/>
            <person name="Hall O."/>
            <person name="Minx P."/>
            <person name="Tomlinson C."/>
            <person name="Mitreva M."/>
            <person name="Hou S."/>
            <person name="Chen J."/>
            <person name="Wollam A."/>
            <person name="Pepin K.H."/>
            <person name="Johnson M."/>
            <person name="Bhonagiri V."/>
            <person name="Zhang X."/>
            <person name="Suruliraj S."/>
            <person name="Warren W."/>
            <person name="Chinwalla A."/>
            <person name="Mardis E.R."/>
            <person name="Wilson R.K."/>
        </authorList>
    </citation>
    <scope>NUCLEOTIDE SEQUENCE [LARGE SCALE GENOMIC DNA]</scope>
    <source>
        <strain evidence="8 9">YIT 11841</strain>
    </source>
</reference>
<dbReference type="EMBL" id="AFBR01000008">
    <property type="protein sequence ID" value="EGG57385.1"/>
    <property type="molecule type" value="Genomic_DNA"/>
</dbReference>
<dbReference type="HOGENOM" id="CLU_079337_0_0_10"/>
<dbReference type="SUPFAM" id="SSF102114">
    <property type="entry name" value="Radical SAM enzymes"/>
    <property type="match status" value="1"/>
</dbReference>
<dbReference type="PANTHER" id="PTHR43787:SF3">
    <property type="entry name" value="ARYLSULFATASE REGULATORY PROTEIN"/>
    <property type="match status" value="1"/>
</dbReference>
<dbReference type="GO" id="GO:0046872">
    <property type="term" value="F:metal ion binding"/>
    <property type="evidence" value="ECO:0007669"/>
    <property type="project" value="UniProtKB-KW"/>
</dbReference>
<accession>F3QQ94</accession>